<dbReference type="EMBL" id="LR796598">
    <property type="protein sequence ID" value="CAB4153936.1"/>
    <property type="molecule type" value="Genomic_DNA"/>
</dbReference>
<gene>
    <name evidence="2" type="ORF">UFOVP634_38</name>
</gene>
<reference evidence="2" key="1">
    <citation type="submission" date="2020-04" db="EMBL/GenBank/DDBJ databases">
        <authorList>
            <person name="Chiriac C."/>
            <person name="Salcher M."/>
            <person name="Ghai R."/>
            <person name="Kavagutti S V."/>
        </authorList>
    </citation>
    <scope>NUCLEOTIDE SEQUENCE</scope>
</reference>
<name>A0A6J5N8Z2_9CAUD</name>
<feature type="region of interest" description="Disordered" evidence="1">
    <location>
        <begin position="1"/>
        <end position="25"/>
    </location>
</feature>
<protein>
    <submittedName>
        <fullName evidence="2">Uncharacterized protein</fullName>
    </submittedName>
</protein>
<evidence type="ECO:0000256" key="1">
    <source>
        <dbReference type="SAM" id="MobiDB-lite"/>
    </source>
</evidence>
<proteinExistence type="predicted"/>
<sequence>MDNRSNNGGHSTAGKAGRPSQRDELKAIDLASPHVENAFTTIAEIMINPDENSKDRIAASKILIEYGCGKPEQNVNSNVNINNFDLKEVLKFDSLKP</sequence>
<feature type="compositionally biased region" description="Polar residues" evidence="1">
    <location>
        <begin position="1"/>
        <end position="10"/>
    </location>
</feature>
<organism evidence="2">
    <name type="scientific">uncultured Caudovirales phage</name>
    <dbReference type="NCBI Taxonomy" id="2100421"/>
    <lineage>
        <taxon>Viruses</taxon>
        <taxon>Duplodnaviria</taxon>
        <taxon>Heunggongvirae</taxon>
        <taxon>Uroviricota</taxon>
        <taxon>Caudoviricetes</taxon>
        <taxon>Peduoviridae</taxon>
        <taxon>Maltschvirus</taxon>
        <taxon>Maltschvirus maltsch</taxon>
    </lineage>
</organism>
<accession>A0A6J5N8Z2</accession>
<evidence type="ECO:0000313" key="2">
    <source>
        <dbReference type="EMBL" id="CAB4153936.1"/>
    </source>
</evidence>